<dbReference type="EMBL" id="LR796714">
    <property type="protein sequence ID" value="CAB4160508.1"/>
    <property type="molecule type" value="Genomic_DNA"/>
</dbReference>
<keyword evidence="1" id="KW-1133">Transmembrane helix</keyword>
<feature type="transmembrane region" description="Helical" evidence="1">
    <location>
        <begin position="26"/>
        <end position="46"/>
    </location>
</feature>
<reference evidence="2" key="1">
    <citation type="submission" date="2020-04" db="EMBL/GenBank/DDBJ databases">
        <authorList>
            <person name="Chiriac C."/>
            <person name="Salcher M."/>
            <person name="Ghai R."/>
            <person name="Kavagutti S V."/>
        </authorList>
    </citation>
    <scope>NUCLEOTIDE SEQUENCE</scope>
</reference>
<proteinExistence type="predicted"/>
<keyword evidence="1" id="KW-0472">Membrane</keyword>
<keyword evidence="1" id="KW-0812">Transmembrane</keyword>
<evidence type="ECO:0000256" key="1">
    <source>
        <dbReference type="SAM" id="Phobius"/>
    </source>
</evidence>
<accession>A0A6J5NTN5</accession>
<sequence length="48" mass="5218">MSPWLIIVTGAIYAYIGLEQGLKGNLAMAIVYSGYAFSNVGLYYLALK</sequence>
<protein>
    <submittedName>
        <fullName evidence="2">Uncharacterized protein</fullName>
    </submittedName>
</protein>
<evidence type="ECO:0000313" key="2">
    <source>
        <dbReference type="EMBL" id="CAB4160508.1"/>
    </source>
</evidence>
<name>A0A6J5NTN5_9CAUD</name>
<organism evidence="2">
    <name type="scientific">uncultured Caudovirales phage</name>
    <dbReference type="NCBI Taxonomy" id="2100421"/>
    <lineage>
        <taxon>Viruses</taxon>
        <taxon>Duplodnaviria</taxon>
        <taxon>Heunggongvirae</taxon>
        <taxon>Uroviricota</taxon>
        <taxon>Caudoviricetes</taxon>
        <taxon>Peduoviridae</taxon>
        <taxon>Maltschvirus</taxon>
        <taxon>Maltschvirus maltsch</taxon>
    </lineage>
</organism>
<gene>
    <name evidence="2" type="ORF">UFOVP767_9</name>
</gene>